<feature type="compositionally biased region" description="Basic and acidic residues" evidence="6">
    <location>
        <begin position="215"/>
        <end position="232"/>
    </location>
</feature>
<feature type="binding site" evidence="5">
    <location>
        <position position="692"/>
    </location>
    <ligand>
        <name>substrate</name>
    </ligand>
</feature>
<evidence type="ECO:0000259" key="8">
    <source>
        <dbReference type="Pfam" id="PF20811"/>
    </source>
</evidence>
<keyword evidence="3" id="KW-0378">Hydrolase</keyword>
<dbReference type="GO" id="GO:0005975">
    <property type="term" value="P:carbohydrate metabolic process"/>
    <property type="evidence" value="ECO:0007669"/>
    <property type="project" value="InterPro"/>
</dbReference>
<comment type="similarity">
    <text evidence="1">Belongs to the poly(ADP-ribose) glycohydrolase family.</text>
</comment>
<dbReference type="Proteomes" id="UP001295444">
    <property type="component" value="Chromosome 11"/>
</dbReference>
<gene>
    <name evidence="9" type="ORF">PECUL_23A000584</name>
</gene>
<feature type="compositionally biased region" description="Polar residues" evidence="6">
    <location>
        <begin position="93"/>
        <end position="108"/>
    </location>
</feature>
<dbReference type="GO" id="GO:1990966">
    <property type="term" value="P:ATP generation from poly-ADP-D-ribose"/>
    <property type="evidence" value="ECO:0007669"/>
    <property type="project" value="TreeGrafter"/>
</dbReference>
<dbReference type="InterPro" id="IPR007724">
    <property type="entry name" value="Poly_GlycHdrlase"/>
</dbReference>
<organism evidence="9 10">
    <name type="scientific">Pelobates cultripes</name>
    <name type="common">Western spadefoot toad</name>
    <dbReference type="NCBI Taxonomy" id="61616"/>
    <lineage>
        <taxon>Eukaryota</taxon>
        <taxon>Metazoa</taxon>
        <taxon>Chordata</taxon>
        <taxon>Craniata</taxon>
        <taxon>Vertebrata</taxon>
        <taxon>Euteleostomi</taxon>
        <taxon>Amphibia</taxon>
        <taxon>Batrachia</taxon>
        <taxon>Anura</taxon>
        <taxon>Pelobatoidea</taxon>
        <taxon>Pelobatidae</taxon>
        <taxon>Pelobates</taxon>
    </lineage>
</organism>
<feature type="active site" evidence="4">
    <location>
        <position position="652"/>
    </location>
</feature>
<evidence type="ECO:0000256" key="4">
    <source>
        <dbReference type="PIRSR" id="PIRSR607724-1"/>
    </source>
</evidence>
<feature type="active site" evidence="4">
    <location>
        <position position="634"/>
    </location>
</feature>
<dbReference type="AlphaFoldDB" id="A0AAD1WT75"/>
<feature type="compositionally biased region" description="Polar residues" evidence="6">
    <location>
        <begin position="340"/>
        <end position="350"/>
    </location>
</feature>
<dbReference type="PANTHER" id="PTHR12837">
    <property type="entry name" value="POLY ADP-RIBOSE GLYCOHYDROLASE"/>
    <property type="match status" value="1"/>
</dbReference>
<reference evidence="9" key="1">
    <citation type="submission" date="2022-03" db="EMBL/GenBank/DDBJ databases">
        <authorList>
            <person name="Alioto T."/>
            <person name="Alioto T."/>
            <person name="Gomez Garrido J."/>
        </authorList>
    </citation>
    <scope>NUCLEOTIDE SEQUENCE</scope>
</reference>
<accession>A0AAD1WT75</accession>
<dbReference type="EMBL" id="OW240922">
    <property type="protein sequence ID" value="CAH2321311.1"/>
    <property type="molecule type" value="Genomic_DNA"/>
</dbReference>
<dbReference type="GO" id="GO:0009225">
    <property type="term" value="P:nucleotide-sugar metabolic process"/>
    <property type="evidence" value="ECO:0007669"/>
    <property type="project" value="TreeGrafter"/>
</dbReference>
<feature type="binding site" evidence="5">
    <location>
        <position position="637"/>
    </location>
    <ligand>
        <name>substrate</name>
    </ligand>
</feature>
<feature type="compositionally biased region" description="Low complexity" evidence="6">
    <location>
        <begin position="31"/>
        <end position="43"/>
    </location>
</feature>
<evidence type="ECO:0000256" key="5">
    <source>
        <dbReference type="PIRSR" id="PIRSR607724-2"/>
    </source>
</evidence>
<evidence type="ECO:0000313" key="10">
    <source>
        <dbReference type="Proteomes" id="UP001295444"/>
    </source>
</evidence>
<evidence type="ECO:0000256" key="2">
    <source>
        <dbReference type="ARBA" id="ARBA00012255"/>
    </source>
</evidence>
<dbReference type="GO" id="GO:0004649">
    <property type="term" value="F:poly(ADP-ribose) glycohydrolase activity"/>
    <property type="evidence" value="ECO:0007669"/>
    <property type="project" value="UniProtKB-EC"/>
</dbReference>
<dbReference type="InterPro" id="IPR046372">
    <property type="entry name" value="PARG_cat_C"/>
</dbReference>
<feature type="domain" description="PARG catalytic Macro" evidence="7">
    <location>
        <begin position="603"/>
        <end position="805"/>
    </location>
</feature>
<feature type="active site" evidence="4">
    <location>
        <position position="653"/>
    </location>
</feature>
<feature type="region of interest" description="Disordered" evidence="6">
    <location>
        <begin position="1"/>
        <end position="108"/>
    </location>
</feature>
<feature type="region of interest" description="Disordered" evidence="6">
    <location>
        <begin position="320"/>
        <end position="350"/>
    </location>
</feature>
<evidence type="ECO:0000259" key="7">
    <source>
        <dbReference type="Pfam" id="PF05028"/>
    </source>
</evidence>
<protein>
    <recommendedName>
        <fullName evidence="2">poly(ADP-ribose) glycohydrolase</fullName>
        <ecNumber evidence="2">3.2.1.143</ecNumber>
    </recommendedName>
</protein>
<evidence type="ECO:0000256" key="6">
    <source>
        <dbReference type="SAM" id="MobiDB-lite"/>
    </source>
</evidence>
<evidence type="ECO:0000256" key="3">
    <source>
        <dbReference type="ARBA" id="ARBA00022801"/>
    </source>
</evidence>
<feature type="compositionally biased region" description="Basic and acidic residues" evidence="6">
    <location>
        <begin position="320"/>
        <end position="339"/>
    </location>
</feature>
<keyword evidence="10" id="KW-1185">Reference proteome</keyword>
<feature type="region of interest" description="Disordered" evidence="6">
    <location>
        <begin position="213"/>
        <end position="255"/>
    </location>
</feature>
<proteinExistence type="inferred from homology"/>
<evidence type="ECO:0000313" key="9">
    <source>
        <dbReference type="EMBL" id="CAH2321311.1"/>
    </source>
</evidence>
<name>A0AAD1WT75_PELCU</name>
<sequence>MSSSSEEETQLSKRIRIQGPAQDSERPEQQRGPPGSRGPSSSSTVGNRVFKQRTLHSWLGKQRNRSDEFNRCPLKRNHSHTVTKMSSDGKGSIYNQSKNHQENLSQQKPECENQCLTSCLRTQGEDLSLNNKEDLDNKDKHSENKLDTERNVMLGTECLSSNVQASNLLSPTSLSPERNIVHCVPESPLSDVGCEDSGASFQDTETYDYEPVHTPVERESESESSMEVDKKSNQGSEEELEEMVEMPKPESQSCVNLDKPCSVDSDSPCEMDFWKSISEGGQECEVSTPSVAARGNANVLSREPGAKHSVKKRLGVIESHLRDGNRKGQERRKDLHEEPQNVSSEHLSTETWLGTPLEDMKRMPVCGIRLPLLRHSSGHTVTVRYDRLQEDAAPQPYPPRYKGQWDHNFVRMPFLSSKESYNPKNGEWSSGSRWSSIGRLLGSKFESPNQLKDAILKYNESFTRHSDFTAWFDFCQKCLSEDEYSQLFKTILPKMAALALELPNICTQPIPLLRKGMNHSITMSQKQISCLLANAFFCTFVPHNPKRTGHSSYPDINFNRLFEGKNPRKAEKLKTLFCYFRRVTHKSPTGLVTFTRQCLESFPQWDRSSKKLTKIHVTCKGTIEGNGHGMLQVDFANRYVGGGVTGSGLVQEEIRFIINPELIISRLFTESLDANECLIITGTEQYSEYTGYAETYKWGGSHEDEAPRDDWERRTTEIVAIDALHFRSHIEQFAPEKITRELNKAYCGFFRADIPPENLSAVATGNWGCGAFGGDPRLKALIQLLAAAEAGRDLVYFTFADQALMRDIYKMYNFLTTENKTVGDIFHLLMRYSSEVCKNCSNQKPDIKLYDFIYKALKA</sequence>
<dbReference type="GO" id="GO:0005737">
    <property type="term" value="C:cytoplasm"/>
    <property type="evidence" value="ECO:0007669"/>
    <property type="project" value="TreeGrafter"/>
</dbReference>
<feature type="domain" description="PARG helical" evidence="8">
    <location>
        <begin position="479"/>
        <end position="596"/>
    </location>
</feature>
<evidence type="ECO:0000256" key="1">
    <source>
        <dbReference type="ARBA" id="ARBA00009545"/>
    </source>
</evidence>
<dbReference type="InterPro" id="IPR048362">
    <property type="entry name" value="PARG_helical"/>
</dbReference>
<dbReference type="EC" id="3.2.1.143" evidence="2"/>
<dbReference type="GO" id="GO:0006282">
    <property type="term" value="P:regulation of DNA repair"/>
    <property type="evidence" value="ECO:0007669"/>
    <property type="project" value="InterPro"/>
</dbReference>
<dbReference type="Pfam" id="PF20811">
    <property type="entry name" value="PARG_cat_N"/>
    <property type="match status" value="1"/>
</dbReference>
<feature type="binding site" evidence="5">
    <location>
        <position position="651"/>
    </location>
    <ligand>
        <name>substrate</name>
    </ligand>
</feature>
<dbReference type="PANTHER" id="PTHR12837:SF15">
    <property type="entry name" value="POLY(ADP-RIBOSE) GLYCOHYDROLASE"/>
    <property type="match status" value="1"/>
</dbReference>
<dbReference type="Pfam" id="PF05028">
    <property type="entry name" value="PARG_cat_C"/>
    <property type="match status" value="1"/>
</dbReference>
<dbReference type="GO" id="GO:0005634">
    <property type="term" value="C:nucleus"/>
    <property type="evidence" value="ECO:0007669"/>
    <property type="project" value="TreeGrafter"/>
</dbReference>